<dbReference type="Proteomes" id="UP000183047">
    <property type="component" value="Unassembled WGS sequence"/>
</dbReference>
<evidence type="ECO:0000313" key="3">
    <source>
        <dbReference type="Proteomes" id="UP000183047"/>
    </source>
</evidence>
<keyword evidence="1" id="KW-1133">Transmembrane helix</keyword>
<name>A0A1G5AII5_9FIRM</name>
<evidence type="ECO:0008006" key="4">
    <source>
        <dbReference type="Google" id="ProtNLM"/>
    </source>
</evidence>
<gene>
    <name evidence="2" type="ORF">SAMN02910451_00278</name>
</gene>
<feature type="transmembrane region" description="Helical" evidence="1">
    <location>
        <begin position="77"/>
        <end position="99"/>
    </location>
</feature>
<feature type="transmembrane region" description="Helical" evidence="1">
    <location>
        <begin position="46"/>
        <end position="71"/>
    </location>
</feature>
<proteinExistence type="predicted"/>
<sequence>MVIGFVIWSIVALAFVVIAISTYRAEEAVGFFTFVKPPVVKDIKKYNKAVSVLWLVFAIALEVIGIPFLFLKQNSPLFFVMIIGVIALVIGLMIAYVRLEAKEKI</sequence>
<protein>
    <recommendedName>
        <fullName evidence="4">DUF3784 domain-containing protein</fullName>
    </recommendedName>
</protein>
<reference evidence="3" key="1">
    <citation type="submission" date="2016-10" db="EMBL/GenBank/DDBJ databases">
        <authorList>
            <person name="Varghese N."/>
            <person name="Submissions S."/>
        </authorList>
    </citation>
    <scope>NUCLEOTIDE SEQUENCE [LARGE SCALE GENOMIC DNA]</scope>
    <source>
        <strain evidence="3">XBD2006</strain>
    </source>
</reference>
<evidence type="ECO:0000256" key="1">
    <source>
        <dbReference type="SAM" id="Phobius"/>
    </source>
</evidence>
<accession>A0A1G5AII5</accession>
<dbReference type="AlphaFoldDB" id="A0A1G5AII5"/>
<dbReference type="OrthoDB" id="2052696at2"/>
<keyword evidence="1" id="KW-0472">Membrane</keyword>
<organism evidence="2 3">
    <name type="scientific">Butyrivibrio hungatei</name>
    <dbReference type="NCBI Taxonomy" id="185008"/>
    <lineage>
        <taxon>Bacteria</taxon>
        <taxon>Bacillati</taxon>
        <taxon>Bacillota</taxon>
        <taxon>Clostridia</taxon>
        <taxon>Lachnospirales</taxon>
        <taxon>Lachnospiraceae</taxon>
        <taxon>Butyrivibrio</taxon>
    </lineage>
</organism>
<evidence type="ECO:0000313" key="2">
    <source>
        <dbReference type="EMBL" id="SCX77677.1"/>
    </source>
</evidence>
<dbReference type="EMBL" id="FMUR01000003">
    <property type="protein sequence ID" value="SCX77677.1"/>
    <property type="molecule type" value="Genomic_DNA"/>
</dbReference>
<feature type="transmembrane region" description="Helical" evidence="1">
    <location>
        <begin position="6"/>
        <end position="25"/>
    </location>
</feature>
<keyword evidence="1" id="KW-0812">Transmembrane</keyword>
<dbReference type="RefSeq" id="WP_074461100.1">
    <property type="nucleotide sequence ID" value="NZ_FMUR01000003.1"/>
</dbReference>
<keyword evidence="3" id="KW-1185">Reference proteome</keyword>